<gene>
    <name evidence="8" type="ORF">TrST_g11170</name>
</gene>
<comment type="caution">
    <text evidence="8">The sequence shown here is derived from an EMBL/GenBank/DDBJ whole genome shotgun (WGS) entry which is preliminary data.</text>
</comment>
<dbReference type="InterPro" id="IPR004166">
    <property type="entry name" value="a-kinase_dom"/>
</dbReference>
<evidence type="ECO:0000256" key="2">
    <source>
        <dbReference type="ARBA" id="ARBA00022679"/>
    </source>
</evidence>
<evidence type="ECO:0000256" key="1">
    <source>
        <dbReference type="ARBA" id="ARBA00022527"/>
    </source>
</evidence>
<evidence type="ECO:0000256" key="5">
    <source>
        <dbReference type="ARBA" id="ARBA00022840"/>
    </source>
</evidence>
<keyword evidence="4" id="KW-0418">Kinase</keyword>
<dbReference type="SMART" id="SM00811">
    <property type="entry name" value="Alpha_kinase"/>
    <property type="match status" value="1"/>
</dbReference>
<keyword evidence="2" id="KW-0808">Transferase</keyword>
<feature type="region of interest" description="Disordered" evidence="6">
    <location>
        <begin position="374"/>
        <end position="418"/>
    </location>
</feature>
<dbReference type="PANTHER" id="PTHR45992:SF2">
    <property type="entry name" value="EUKARYOTIC ELONGATION FACTOR 2 KINASE"/>
    <property type="match status" value="1"/>
</dbReference>
<evidence type="ECO:0000313" key="9">
    <source>
        <dbReference type="Proteomes" id="UP001165085"/>
    </source>
</evidence>
<dbReference type="SUPFAM" id="SSF56112">
    <property type="entry name" value="Protein kinase-like (PK-like)"/>
    <property type="match status" value="1"/>
</dbReference>
<dbReference type="EMBL" id="BRXY01000350">
    <property type="protein sequence ID" value="GMH89065.1"/>
    <property type="molecule type" value="Genomic_DNA"/>
</dbReference>
<evidence type="ECO:0000256" key="3">
    <source>
        <dbReference type="ARBA" id="ARBA00022741"/>
    </source>
</evidence>
<dbReference type="GO" id="GO:0031037">
    <property type="term" value="P:myosin II filament disassembly"/>
    <property type="evidence" value="ECO:0007669"/>
    <property type="project" value="TreeGrafter"/>
</dbReference>
<dbReference type="PROSITE" id="PS51158">
    <property type="entry name" value="ALPHA_KINASE"/>
    <property type="match status" value="1"/>
</dbReference>
<reference evidence="9" key="1">
    <citation type="journal article" date="2023" name="Commun. Biol.">
        <title>Genome analysis of Parmales, the sister group of diatoms, reveals the evolutionary specialization of diatoms from phago-mixotrophs to photoautotrophs.</title>
        <authorList>
            <person name="Ban H."/>
            <person name="Sato S."/>
            <person name="Yoshikawa S."/>
            <person name="Yamada K."/>
            <person name="Nakamura Y."/>
            <person name="Ichinomiya M."/>
            <person name="Sato N."/>
            <person name="Blanc-Mathieu R."/>
            <person name="Endo H."/>
            <person name="Kuwata A."/>
            <person name="Ogata H."/>
        </authorList>
    </citation>
    <scope>NUCLEOTIDE SEQUENCE [LARGE SCALE GENOMIC DNA]</scope>
    <source>
        <strain evidence="9">NIES 3701</strain>
    </source>
</reference>
<proteinExistence type="predicted"/>
<dbReference type="GO" id="GO:1903013">
    <property type="term" value="P:response to differentiation-inducing factor 1"/>
    <property type="evidence" value="ECO:0007669"/>
    <property type="project" value="TreeGrafter"/>
</dbReference>
<feature type="region of interest" description="Disordered" evidence="6">
    <location>
        <begin position="1"/>
        <end position="51"/>
    </location>
</feature>
<name>A0A9W7BMT7_9STRA</name>
<keyword evidence="3" id="KW-0547">Nucleotide-binding</keyword>
<dbReference type="Gene3D" id="3.20.200.10">
    <property type="entry name" value="MHCK/EF2 kinase"/>
    <property type="match status" value="1"/>
</dbReference>
<keyword evidence="9" id="KW-1185">Reference proteome</keyword>
<keyword evidence="5" id="KW-0067">ATP-binding</keyword>
<sequence>MASFSESSETPPPDALPPHSPSLTIPKSTKDPPPLSTPLSPGQRKLASQMQKIAKLASKIEDPWAKYDMGKLKLEKIKRHQYNPDTDSWSTDESIVRVQTTPFDEGAMRQCYRLKKLSQLPKDATNHSFHAIDWNRAPNYVAKTYKTEDGSVNTSEEGREACFGDIKLQYEAAKWAHEFNSCNPPKKIHIIRAYAIEFVDRQKSPIMTVERFIEGTDEYGVGYVKHNTNSGFVDHDMNRLTPQIFSAYSFYSSEGTRMVVDIQGVGDLYTDPQVHSIDLQFGEADLGIRGFALFFRSFKHATLATALGVPKFQLSRNEILLQTTFSSESFEGTITKGKAAASPVAADDRKKSMAMVQDAAKFARMLQANMDKTAGAKPTIQEGSNESTSNESSRDTTPLSTPGGTKRSVQMPPQDENVEEVDKVAPLGMTRPKRGSVERRKTTFVRASISLDEEEDGDEFDESESPEFMQRLRSQSTEDYALNCLSFALDPPTDPYAYLNDVDTAALDTRHVSHKALTPSASTISIIGRVHFEIATLYGTGRFEDDTEEGTIDKESAFFHVCRGAGLGYGPACITLARHFMGLDTDDVCAGLGSVLDGAGRGNVEAQIMLERAAGAGRDGNGDSANEAMSMLLKFFKETTGLDAKIGYCEQMLGGDGADEGAGFEVGDKVTAAYGGGDSWYEAEVREVSAEGKQIKVFYIEDEEEEWLSPKYVKGGDGGGGGGREEKKVVKNGLEKYELYEILADSYLEKGGEEKARGLYALGGEKAAEAGKMRKATELQMKAEG</sequence>
<organism evidence="8 9">
    <name type="scientific">Triparma strigata</name>
    <dbReference type="NCBI Taxonomy" id="1606541"/>
    <lineage>
        <taxon>Eukaryota</taxon>
        <taxon>Sar</taxon>
        <taxon>Stramenopiles</taxon>
        <taxon>Ochrophyta</taxon>
        <taxon>Bolidophyceae</taxon>
        <taxon>Parmales</taxon>
        <taxon>Triparmaceae</taxon>
        <taxon>Triparma</taxon>
    </lineage>
</organism>
<evidence type="ECO:0000313" key="8">
    <source>
        <dbReference type="EMBL" id="GMH89065.1"/>
    </source>
</evidence>
<dbReference type="Gene3D" id="2.30.30.140">
    <property type="match status" value="1"/>
</dbReference>
<feature type="domain" description="Alpha-type protein kinase" evidence="7">
    <location>
        <begin position="81"/>
        <end position="317"/>
    </location>
</feature>
<dbReference type="Proteomes" id="UP001165085">
    <property type="component" value="Unassembled WGS sequence"/>
</dbReference>
<dbReference type="InterPro" id="IPR051852">
    <property type="entry name" value="Alpha-type_PK"/>
</dbReference>
<dbReference type="GO" id="GO:0004674">
    <property type="term" value="F:protein serine/threonine kinase activity"/>
    <property type="evidence" value="ECO:0007669"/>
    <property type="project" value="UniProtKB-KW"/>
</dbReference>
<dbReference type="PANTHER" id="PTHR45992">
    <property type="entry name" value="EUKARYOTIC ELONGATION FACTOR 2 KINASE-RELATED"/>
    <property type="match status" value="1"/>
</dbReference>
<evidence type="ECO:0000256" key="6">
    <source>
        <dbReference type="SAM" id="MobiDB-lite"/>
    </source>
</evidence>
<accession>A0A9W7BMT7</accession>
<dbReference type="InterPro" id="IPR011009">
    <property type="entry name" value="Kinase-like_dom_sf"/>
</dbReference>
<evidence type="ECO:0000259" key="7">
    <source>
        <dbReference type="PROSITE" id="PS51158"/>
    </source>
</evidence>
<dbReference type="Pfam" id="PF02816">
    <property type="entry name" value="Alpha_kinase"/>
    <property type="match status" value="1"/>
</dbReference>
<protein>
    <recommendedName>
        <fullName evidence="7">Alpha-type protein kinase domain-containing protein</fullName>
    </recommendedName>
</protein>
<dbReference type="Gene3D" id="3.30.200.20">
    <property type="entry name" value="Phosphorylase Kinase, domain 1"/>
    <property type="match status" value="1"/>
</dbReference>
<dbReference type="AlphaFoldDB" id="A0A9W7BMT7"/>
<evidence type="ECO:0000256" key="4">
    <source>
        <dbReference type="ARBA" id="ARBA00022777"/>
    </source>
</evidence>
<feature type="compositionally biased region" description="Pro residues" evidence="6">
    <location>
        <begin position="10"/>
        <end position="20"/>
    </location>
</feature>
<dbReference type="GO" id="GO:0005524">
    <property type="term" value="F:ATP binding"/>
    <property type="evidence" value="ECO:0007669"/>
    <property type="project" value="UniProtKB-KW"/>
</dbReference>
<dbReference type="OrthoDB" id="194987at2759"/>
<keyword evidence="1" id="KW-0723">Serine/threonine-protein kinase</keyword>